<feature type="chain" id="PRO_5047210563" description="Secreted protein" evidence="2">
    <location>
        <begin position="24"/>
        <end position="232"/>
    </location>
</feature>
<evidence type="ECO:0008006" key="5">
    <source>
        <dbReference type="Google" id="ProtNLM"/>
    </source>
</evidence>
<feature type="signal peptide" evidence="2">
    <location>
        <begin position="1"/>
        <end position="23"/>
    </location>
</feature>
<organism evidence="3 4">
    <name type="scientific">Hohenbuehelia grisea</name>
    <dbReference type="NCBI Taxonomy" id="104357"/>
    <lineage>
        <taxon>Eukaryota</taxon>
        <taxon>Fungi</taxon>
        <taxon>Dikarya</taxon>
        <taxon>Basidiomycota</taxon>
        <taxon>Agaricomycotina</taxon>
        <taxon>Agaricomycetes</taxon>
        <taxon>Agaricomycetidae</taxon>
        <taxon>Agaricales</taxon>
        <taxon>Pleurotineae</taxon>
        <taxon>Pleurotaceae</taxon>
        <taxon>Hohenbuehelia</taxon>
    </lineage>
</organism>
<evidence type="ECO:0000256" key="2">
    <source>
        <dbReference type="SAM" id="SignalP"/>
    </source>
</evidence>
<name>A0ABR3JIQ8_9AGAR</name>
<protein>
    <recommendedName>
        <fullName evidence="5">Secreted protein</fullName>
    </recommendedName>
</protein>
<gene>
    <name evidence="3" type="ORF">HGRIS_001748</name>
</gene>
<accession>A0ABR3JIQ8</accession>
<feature type="region of interest" description="Disordered" evidence="1">
    <location>
        <begin position="159"/>
        <end position="232"/>
    </location>
</feature>
<evidence type="ECO:0000313" key="3">
    <source>
        <dbReference type="EMBL" id="KAL0955509.1"/>
    </source>
</evidence>
<proteinExistence type="predicted"/>
<dbReference type="EMBL" id="JASNQZ010000006">
    <property type="protein sequence ID" value="KAL0955509.1"/>
    <property type="molecule type" value="Genomic_DNA"/>
</dbReference>
<reference evidence="4" key="1">
    <citation type="submission" date="2024-06" db="EMBL/GenBank/DDBJ databases">
        <title>Multi-omics analyses provide insights into the biosynthesis of the anticancer antibiotic pleurotin in Hohenbuehelia grisea.</title>
        <authorList>
            <person name="Weaver J.A."/>
            <person name="Alberti F."/>
        </authorList>
    </citation>
    <scope>NUCLEOTIDE SEQUENCE [LARGE SCALE GENOMIC DNA]</scope>
    <source>
        <strain evidence="4">T-177</strain>
    </source>
</reference>
<keyword evidence="2" id="KW-0732">Signal</keyword>
<keyword evidence="4" id="KW-1185">Reference proteome</keyword>
<feature type="region of interest" description="Disordered" evidence="1">
    <location>
        <begin position="44"/>
        <end position="93"/>
    </location>
</feature>
<dbReference type="Proteomes" id="UP001556367">
    <property type="component" value="Unassembled WGS sequence"/>
</dbReference>
<evidence type="ECO:0000313" key="4">
    <source>
        <dbReference type="Proteomes" id="UP001556367"/>
    </source>
</evidence>
<evidence type="ECO:0000256" key="1">
    <source>
        <dbReference type="SAM" id="MobiDB-lite"/>
    </source>
</evidence>
<sequence length="232" mass="24785">MVHSCMNFVSVAILLCASYQSLAAPVENVPEGILGWNPRFGHGPAVPSKSTKSSEEAGIPGWNPRFGHGPVLPSESTQSSEEPGIPGWNPRFGHGPVVPPEISYRRSNPDAIDYLPSFGNRHSAATVQENMPPESIVNLPGFGDRPVATLKITKRANPDAIDHLPGFGGRPAAPYQDSTARPENSEFESSGIPGWNPRFGHGPVIPSDNKWSNPHGIDYLPGHGGRPQPTPA</sequence>
<comment type="caution">
    <text evidence="3">The sequence shown here is derived from an EMBL/GenBank/DDBJ whole genome shotgun (WGS) entry which is preliminary data.</text>
</comment>